<keyword evidence="4" id="KW-0479">Metal-binding</keyword>
<comment type="caution">
    <text evidence="10">The sequence shown here is derived from an EMBL/GenBank/DDBJ whole genome shotgun (WGS) entry which is preliminary data.</text>
</comment>
<sequence>MLINRNVPYSVSWLLTNNCNYECGFCWRVLDRRNIGLETAMNITTKLSDAGMVKMSWAGGEPLLFRGIGTLIKKTSELGVETMLITNGSLIDRIFPAGLPRELDWLTLPLEGVDDVTNRMVGRQVGHFDRVVSLLDRYRLSPLKLKINSVATRLNLHSLYRVPEFLNDWRIARWKVFQFYPIRGFAIQNHAEFGISDSEFLDFRSRLLDRCIELGVQADIVIETNRDLDNSYYTLSPDGCVYVSDNGTDIYLGDLKCDDPEVVFEDPRLDKAKYDARSNWILDPRRTLA</sequence>
<dbReference type="SFLD" id="SFLDS00029">
    <property type="entry name" value="Radical_SAM"/>
    <property type="match status" value="1"/>
</dbReference>
<keyword evidence="3" id="KW-0949">S-adenosyl-L-methionine</keyword>
<evidence type="ECO:0000256" key="1">
    <source>
        <dbReference type="ARBA" id="ARBA00001966"/>
    </source>
</evidence>
<protein>
    <recommendedName>
        <fullName evidence="8">S-adenosylmethionine-dependent nucleotide dehydratase</fullName>
    </recommendedName>
</protein>
<dbReference type="SFLD" id="SFLDG01067">
    <property type="entry name" value="SPASM/twitch_domain_containing"/>
    <property type="match status" value="1"/>
</dbReference>
<keyword evidence="5" id="KW-0408">Iron</keyword>
<accession>A0ABW7W7S6</accession>
<dbReference type="EMBL" id="JBIRXV010000001">
    <property type="protein sequence ID" value="MFI2318865.1"/>
    <property type="molecule type" value="Genomic_DNA"/>
</dbReference>
<evidence type="ECO:0000256" key="3">
    <source>
        <dbReference type="ARBA" id="ARBA00022691"/>
    </source>
</evidence>
<reference evidence="10 11" key="1">
    <citation type="submission" date="2024-10" db="EMBL/GenBank/DDBJ databases">
        <title>The Natural Products Discovery Center: Release of the First 8490 Sequenced Strains for Exploring Actinobacteria Biosynthetic Diversity.</title>
        <authorList>
            <person name="Kalkreuter E."/>
            <person name="Kautsar S.A."/>
            <person name="Yang D."/>
            <person name="Bader C.D."/>
            <person name="Teijaro C.N."/>
            <person name="Fluegel L."/>
            <person name="Davis C.M."/>
            <person name="Simpson J.R."/>
            <person name="Lauterbach L."/>
            <person name="Steele A.D."/>
            <person name="Gui C."/>
            <person name="Meng S."/>
            <person name="Li G."/>
            <person name="Viehrig K."/>
            <person name="Ye F."/>
            <person name="Su P."/>
            <person name="Kiefer A.F."/>
            <person name="Nichols A."/>
            <person name="Cepeda A.J."/>
            <person name="Yan W."/>
            <person name="Fan B."/>
            <person name="Jiang Y."/>
            <person name="Adhikari A."/>
            <person name="Zheng C.-J."/>
            <person name="Schuster L."/>
            <person name="Cowan T.M."/>
            <person name="Smanski M.J."/>
            <person name="Chevrette M.G."/>
            <person name="De Carvalho L.P.S."/>
            <person name="Shen B."/>
        </authorList>
    </citation>
    <scope>NUCLEOTIDE SEQUENCE [LARGE SCALE GENOMIC DNA]</scope>
    <source>
        <strain evidence="10 11">NPDC019626</strain>
    </source>
</reference>
<dbReference type="InterPro" id="IPR058240">
    <property type="entry name" value="rSAM_sf"/>
</dbReference>
<dbReference type="Pfam" id="PF04055">
    <property type="entry name" value="Radical_SAM"/>
    <property type="match status" value="1"/>
</dbReference>
<feature type="domain" description="Radical SAM core" evidence="9">
    <location>
        <begin position="5"/>
        <end position="217"/>
    </location>
</feature>
<evidence type="ECO:0000256" key="7">
    <source>
        <dbReference type="ARBA" id="ARBA00023118"/>
    </source>
</evidence>
<evidence type="ECO:0000313" key="11">
    <source>
        <dbReference type="Proteomes" id="UP001611450"/>
    </source>
</evidence>
<keyword evidence="2" id="KW-0004">4Fe-4S</keyword>
<keyword evidence="7" id="KW-0051">Antiviral defense</keyword>
<dbReference type="InterPro" id="IPR007197">
    <property type="entry name" value="rSAM"/>
</dbReference>
<evidence type="ECO:0000256" key="2">
    <source>
        <dbReference type="ARBA" id="ARBA00022485"/>
    </source>
</evidence>
<gene>
    <name evidence="10" type="ORF">ACH47G_00075</name>
</gene>
<dbReference type="PANTHER" id="PTHR21339">
    <property type="entry name" value="RADICAL S-ADENOSYL METHIONINE DOMAIN-CONTAINING PROTEIN 2"/>
    <property type="match status" value="1"/>
</dbReference>
<organism evidence="10 11">
    <name type="scientific">Nocardia beijingensis</name>
    <dbReference type="NCBI Taxonomy" id="95162"/>
    <lineage>
        <taxon>Bacteria</taxon>
        <taxon>Bacillati</taxon>
        <taxon>Actinomycetota</taxon>
        <taxon>Actinomycetes</taxon>
        <taxon>Mycobacteriales</taxon>
        <taxon>Nocardiaceae</taxon>
        <taxon>Nocardia</taxon>
    </lineage>
</organism>
<dbReference type="InterPro" id="IPR013785">
    <property type="entry name" value="Aldolase_TIM"/>
</dbReference>
<evidence type="ECO:0000256" key="8">
    <source>
        <dbReference type="ARBA" id="ARBA00039667"/>
    </source>
</evidence>
<comment type="cofactor">
    <cofactor evidence="1">
        <name>[4Fe-4S] cluster</name>
        <dbReference type="ChEBI" id="CHEBI:49883"/>
    </cofactor>
</comment>
<proteinExistence type="predicted"/>
<dbReference type="Gene3D" id="3.20.20.70">
    <property type="entry name" value="Aldolase class I"/>
    <property type="match status" value="1"/>
</dbReference>
<dbReference type="InterPro" id="IPR051196">
    <property type="entry name" value="RSAD2/Viperin_antiviral"/>
</dbReference>
<evidence type="ECO:0000259" key="9">
    <source>
        <dbReference type="PROSITE" id="PS51918"/>
    </source>
</evidence>
<dbReference type="SUPFAM" id="SSF102114">
    <property type="entry name" value="Radical SAM enzymes"/>
    <property type="match status" value="1"/>
</dbReference>
<evidence type="ECO:0000256" key="6">
    <source>
        <dbReference type="ARBA" id="ARBA00023014"/>
    </source>
</evidence>
<evidence type="ECO:0000256" key="4">
    <source>
        <dbReference type="ARBA" id="ARBA00022723"/>
    </source>
</evidence>
<dbReference type="PROSITE" id="PS51918">
    <property type="entry name" value="RADICAL_SAM"/>
    <property type="match status" value="1"/>
</dbReference>
<dbReference type="RefSeq" id="WP_396946337.1">
    <property type="nucleotide sequence ID" value="NZ_JBIRXV010000001.1"/>
</dbReference>
<evidence type="ECO:0000256" key="5">
    <source>
        <dbReference type="ARBA" id="ARBA00023004"/>
    </source>
</evidence>
<dbReference type="CDD" id="cd01335">
    <property type="entry name" value="Radical_SAM"/>
    <property type="match status" value="1"/>
</dbReference>
<keyword evidence="6" id="KW-0411">Iron-sulfur</keyword>
<name>A0ABW7W7S6_9NOCA</name>
<evidence type="ECO:0000313" key="10">
    <source>
        <dbReference type="EMBL" id="MFI2318865.1"/>
    </source>
</evidence>
<dbReference type="PANTHER" id="PTHR21339:SF0">
    <property type="entry name" value="S-ADENOSYLMETHIONINE-DEPENDENT NUCLEOTIDE DEHYDRATASE RSAD2"/>
    <property type="match status" value="1"/>
</dbReference>
<keyword evidence="11" id="KW-1185">Reference proteome</keyword>
<dbReference type="Proteomes" id="UP001611450">
    <property type="component" value="Unassembled WGS sequence"/>
</dbReference>